<keyword evidence="3" id="KW-1185">Reference proteome</keyword>
<dbReference type="EMBL" id="KZ084170">
    <property type="protein sequence ID" value="OSC96669.1"/>
    <property type="molecule type" value="Genomic_DNA"/>
</dbReference>
<proteinExistence type="predicted"/>
<evidence type="ECO:0000313" key="3">
    <source>
        <dbReference type="Proteomes" id="UP000193067"/>
    </source>
</evidence>
<organism evidence="2 3">
    <name type="scientific">Trametes coccinea (strain BRFM310)</name>
    <name type="common">Pycnoporus coccineus</name>
    <dbReference type="NCBI Taxonomy" id="1353009"/>
    <lineage>
        <taxon>Eukaryota</taxon>
        <taxon>Fungi</taxon>
        <taxon>Dikarya</taxon>
        <taxon>Basidiomycota</taxon>
        <taxon>Agaricomycotina</taxon>
        <taxon>Agaricomycetes</taxon>
        <taxon>Polyporales</taxon>
        <taxon>Polyporaceae</taxon>
        <taxon>Trametes</taxon>
    </lineage>
</organism>
<feature type="region of interest" description="Disordered" evidence="1">
    <location>
        <begin position="82"/>
        <end position="122"/>
    </location>
</feature>
<dbReference type="Proteomes" id="UP000193067">
    <property type="component" value="Unassembled WGS sequence"/>
</dbReference>
<protein>
    <submittedName>
        <fullName evidence="2">Uncharacterized protein</fullName>
    </submittedName>
</protein>
<evidence type="ECO:0000313" key="2">
    <source>
        <dbReference type="EMBL" id="OSC96669.1"/>
    </source>
</evidence>
<dbReference type="OrthoDB" id="2758835at2759"/>
<gene>
    <name evidence="2" type="ORF">PYCCODRAFT_1428964</name>
</gene>
<feature type="compositionally biased region" description="Low complexity" evidence="1">
    <location>
        <begin position="146"/>
        <end position="155"/>
    </location>
</feature>
<reference evidence="2 3" key="1">
    <citation type="journal article" date="2015" name="Biotechnol. Biofuels">
        <title>Enhanced degradation of softwood versus hardwood by the white-rot fungus Pycnoporus coccineus.</title>
        <authorList>
            <person name="Couturier M."/>
            <person name="Navarro D."/>
            <person name="Chevret D."/>
            <person name="Henrissat B."/>
            <person name="Piumi F."/>
            <person name="Ruiz-Duenas F.J."/>
            <person name="Martinez A.T."/>
            <person name="Grigoriev I.V."/>
            <person name="Riley R."/>
            <person name="Lipzen A."/>
            <person name="Berrin J.G."/>
            <person name="Master E.R."/>
            <person name="Rosso M.N."/>
        </authorList>
    </citation>
    <scope>NUCLEOTIDE SEQUENCE [LARGE SCALE GENOMIC DNA]</scope>
    <source>
        <strain evidence="2 3">BRFM310</strain>
    </source>
</reference>
<dbReference type="AlphaFoldDB" id="A0A1Y2I677"/>
<feature type="region of interest" description="Disordered" evidence="1">
    <location>
        <begin position="142"/>
        <end position="162"/>
    </location>
</feature>
<accession>A0A1Y2I677</accession>
<evidence type="ECO:0000256" key="1">
    <source>
        <dbReference type="SAM" id="MobiDB-lite"/>
    </source>
</evidence>
<sequence>MSVHPPAPSHTERPASASLPVFTVTQFINAALDLYEREEYIHSTVNPNPNTQAFLCIGCLRRSFHRTDCGSVSGLLGRQVPLADTDSVPRPSTAGRSHIEASVDASLGQPRPGLGDFPDEDSEYDPDDISCFEFVTPPLRIPPPHSASADSPSGSNTPPTSVANSASIFVPPVCITSPSPPSTPTPTCSITPAPPYSPYRAHLVNVAQGSWVAPHVVHPEVIVGIVAEAPAGPFSPDWDVRVPWIPPDNAQCLSWFVVTVGRRVVSSADAVNATSGVSRNIFRGGYQTHADAVADFEHQLGSGMGLFFGLVQR</sequence>
<name>A0A1Y2I677_TRAC3</name>